<dbReference type="PROSITE" id="PS51257">
    <property type="entry name" value="PROKAR_LIPOPROTEIN"/>
    <property type="match status" value="1"/>
</dbReference>
<protein>
    <submittedName>
        <fullName evidence="1">Uncharacterized protein</fullName>
    </submittedName>
</protein>
<dbReference type="EMBL" id="GBRH01268178">
    <property type="protein sequence ID" value="JAD29717.1"/>
    <property type="molecule type" value="Transcribed_RNA"/>
</dbReference>
<dbReference type="AlphaFoldDB" id="A0A0A8Z4D8"/>
<evidence type="ECO:0000313" key="1">
    <source>
        <dbReference type="EMBL" id="JAD29717.1"/>
    </source>
</evidence>
<proteinExistence type="predicted"/>
<dbReference type="EMBL" id="GBRH01220745">
    <property type="protein sequence ID" value="JAD77150.1"/>
    <property type="molecule type" value="Transcribed_RNA"/>
</dbReference>
<accession>A0A0A8Z4D8</accession>
<sequence length="102" mass="11395">MTRVCATVAPERQTETYGSLVMIFLISGCGSDFPHSVLQAPYPVKHFRILSAMRSILGRHFASTICMSKSPCNSILVPDSVECFPILSRHEKNPPDNKMRLE</sequence>
<name>A0A0A8Z4D8_ARUDO</name>
<reference evidence="1" key="2">
    <citation type="journal article" date="2015" name="Data Brief">
        <title>Shoot transcriptome of the giant reed, Arundo donax.</title>
        <authorList>
            <person name="Barrero R.A."/>
            <person name="Guerrero F.D."/>
            <person name="Moolhuijzen P."/>
            <person name="Goolsby J.A."/>
            <person name="Tidwell J."/>
            <person name="Bellgard S.E."/>
            <person name="Bellgard M.I."/>
        </authorList>
    </citation>
    <scope>NUCLEOTIDE SEQUENCE</scope>
    <source>
        <tissue evidence="1">Shoot tissue taken approximately 20 cm above the soil surface</tissue>
    </source>
</reference>
<reference evidence="1" key="1">
    <citation type="submission" date="2014-09" db="EMBL/GenBank/DDBJ databases">
        <authorList>
            <person name="Magalhaes I.L.F."/>
            <person name="Oliveira U."/>
            <person name="Santos F.R."/>
            <person name="Vidigal T.H.D.A."/>
            <person name="Brescovit A.D."/>
            <person name="Santos A.J."/>
        </authorList>
    </citation>
    <scope>NUCLEOTIDE SEQUENCE</scope>
    <source>
        <tissue evidence="1">Shoot tissue taken approximately 20 cm above the soil surface</tissue>
    </source>
</reference>
<organism evidence="1">
    <name type="scientific">Arundo donax</name>
    <name type="common">Giant reed</name>
    <name type="synonym">Donax arundinaceus</name>
    <dbReference type="NCBI Taxonomy" id="35708"/>
    <lineage>
        <taxon>Eukaryota</taxon>
        <taxon>Viridiplantae</taxon>
        <taxon>Streptophyta</taxon>
        <taxon>Embryophyta</taxon>
        <taxon>Tracheophyta</taxon>
        <taxon>Spermatophyta</taxon>
        <taxon>Magnoliopsida</taxon>
        <taxon>Liliopsida</taxon>
        <taxon>Poales</taxon>
        <taxon>Poaceae</taxon>
        <taxon>PACMAD clade</taxon>
        <taxon>Arundinoideae</taxon>
        <taxon>Arundineae</taxon>
        <taxon>Arundo</taxon>
    </lineage>
</organism>